<keyword evidence="1" id="KW-1133">Transmembrane helix</keyword>
<sequence>MRVLHSEWTKLRTLPSTGWLLLGAVVATVAVGFAITASLDYSRCDAPCVTDPGKLSLAGVRLGQVAVVILAVLGVTAEYATRTIQPTLAAVPRRTSVVVGKLVTLVALAVLAGATAAAGSVAAARSALPHTGFPQLSLSDHLLQRAALGTALYLGLVAALGVGLGLLLRDTAGAVIVALAMLYGTSVVAGLVSDPRWQHRLHRFSPMDAGLAIQATRNVAAEHIGPWAGIGVLSAYAGAVVIAGLVTFHVRDAR</sequence>
<feature type="transmembrane region" description="Helical" evidence="1">
    <location>
        <begin position="227"/>
        <end position="248"/>
    </location>
</feature>
<feature type="transmembrane region" description="Helical" evidence="1">
    <location>
        <begin position="59"/>
        <end position="81"/>
    </location>
</feature>
<keyword evidence="3" id="KW-1185">Reference proteome</keyword>
<dbReference type="AlphaFoldDB" id="A0A8J4E4Y7"/>
<feature type="transmembrane region" description="Helical" evidence="1">
    <location>
        <begin position="175"/>
        <end position="193"/>
    </location>
</feature>
<proteinExistence type="predicted"/>
<keyword evidence="1" id="KW-0472">Membrane</keyword>
<keyword evidence="1" id="KW-0812">Transmembrane</keyword>
<organism evidence="2 3">
    <name type="scientific">Virgisporangium aurantiacum</name>
    <dbReference type="NCBI Taxonomy" id="175570"/>
    <lineage>
        <taxon>Bacteria</taxon>
        <taxon>Bacillati</taxon>
        <taxon>Actinomycetota</taxon>
        <taxon>Actinomycetes</taxon>
        <taxon>Micromonosporales</taxon>
        <taxon>Micromonosporaceae</taxon>
        <taxon>Virgisporangium</taxon>
    </lineage>
</organism>
<dbReference type="RefSeq" id="WP_204001487.1">
    <property type="nucleotide sequence ID" value="NZ_BOPG01000045.1"/>
</dbReference>
<dbReference type="Proteomes" id="UP000612585">
    <property type="component" value="Unassembled WGS sequence"/>
</dbReference>
<evidence type="ECO:0000313" key="2">
    <source>
        <dbReference type="EMBL" id="GIJ59382.1"/>
    </source>
</evidence>
<reference evidence="2" key="1">
    <citation type="submission" date="2021-01" db="EMBL/GenBank/DDBJ databases">
        <title>Whole genome shotgun sequence of Virgisporangium aurantiacum NBRC 16421.</title>
        <authorList>
            <person name="Komaki H."/>
            <person name="Tamura T."/>
        </authorList>
    </citation>
    <scope>NUCLEOTIDE SEQUENCE</scope>
    <source>
        <strain evidence="2">NBRC 16421</strain>
    </source>
</reference>
<dbReference type="EMBL" id="BOPG01000045">
    <property type="protein sequence ID" value="GIJ59382.1"/>
    <property type="molecule type" value="Genomic_DNA"/>
</dbReference>
<evidence type="ECO:0000256" key="1">
    <source>
        <dbReference type="SAM" id="Phobius"/>
    </source>
</evidence>
<feature type="transmembrane region" description="Helical" evidence="1">
    <location>
        <begin position="102"/>
        <end position="126"/>
    </location>
</feature>
<evidence type="ECO:0000313" key="3">
    <source>
        <dbReference type="Proteomes" id="UP000612585"/>
    </source>
</evidence>
<feature type="transmembrane region" description="Helical" evidence="1">
    <location>
        <begin position="20"/>
        <end position="39"/>
    </location>
</feature>
<feature type="transmembrane region" description="Helical" evidence="1">
    <location>
        <begin position="146"/>
        <end position="168"/>
    </location>
</feature>
<gene>
    <name evidence="2" type="ORF">Vau01_068980</name>
</gene>
<comment type="caution">
    <text evidence="2">The sequence shown here is derived from an EMBL/GenBank/DDBJ whole genome shotgun (WGS) entry which is preliminary data.</text>
</comment>
<accession>A0A8J4E4Y7</accession>
<protein>
    <submittedName>
        <fullName evidence="2">ABC transporter permease</fullName>
    </submittedName>
</protein>
<name>A0A8J4E4Y7_9ACTN</name>